<evidence type="ECO:0000259" key="8">
    <source>
        <dbReference type="Pfam" id="PF00924"/>
    </source>
</evidence>
<reference evidence="11 12" key="1">
    <citation type="journal article" date="2012" name="J. Bacteriol.">
        <title>Genome Sequence of the Alkane-Degrading Bacterium Alcanivorax hongdengensis Type Strain A-11-3.</title>
        <authorList>
            <person name="Lai Q."/>
            <person name="Shao Z."/>
        </authorList>
    </citation>
    <scope>NUCLEOTIDE SEQUENCE [LARGE SCALE GENOMIC DNA]</scope>
    <source>
        <strain evidence="11 12">A-11-3</strain>
    </source>
</reference>
<dbReference type="Pfam" id="PF05552">
    <property type="entry name" value="MS_channel_1st_1"/>
    <property type="match status" value="1"/>
</dbReference>
<feature type="domain" description="Mechanosensitive ion channel MscS" evidence="8">
    <location>
        <begin position="104"/>
        <end position="170"/>
    </location>
</feature>
<dbReference type="OrthoDB" id="9809206at2"/>
<name>L0W9F1_9GAMM</name>
<keyword evidence="5 7" id="KW-1133">Transmembrane helix</keyword>
<dbReference type="InterPro" id="IPR049142">
    <property type="entry name" value="MS_channel_1st"/>
</dbReference>
<dbReference type="Gene3D" id="3.30.70.100">
    <property type="match status" value="1"/>
</dbReference>
<dbReference type="eggNOG" id="COG0668">
    <property type="taxonomic scope" value="Bacteria"/>
</dbReference>
<keyword evidence="12" id="KW-1185">Reference proteome</keyword>
<evidence type="ECO:0000256" key="1">
    <source>
        <dbReference type="ARBA" id="ARBA00004651"/>
    </source>
</evidence>
<keyword evidence="6 7" id="KW-0472">Membrane</keyword>
<evidence type="ECO:0000259" key="9">
    <source>
        <dbReference type="Pfam" id="PF21082"/>
    </source>
</evidence>
<comment type="similarity">
    <text evidence="2 7">Belongs to the MscS (TC 1.A.23) family.</text>
</comment>
<dbReference type="Pfam" id="PF00924">
    <property type="entry name" value="MS_channel_2nd"/>
    <property type="match status" value="1"/>
</dbReference>
<feature type="transmembrane region" description="Helical" evidence="7">
    <location>
        <begin position="59"/>
        <end position="77"/>
    </location>
</feature>
<comment type="function">
    <text evidence="7">Mechanosensitive channel that participates in the regulation of osmotic pressure changes within the cell, opening in response to stretch forces in the membrane lipid bilayer, without the need for other proteins. Contributes to normal resistance to hypoosmotic shock. Forms an ion channel of 1.0 nanosiemens conductance with a slight preference for anions.</text>
</comment>
<dbReference type="RefSeq" id="WP_008929707.1">
    <property type="nucleotide sequence ID" value="NZ_AMRJ01000022.1"/>
</dbReference>
<evidence type="ECO:0000256" key="2">
    <source>
        <dbReference type="ARBA" id="ARBA00008017"/>
    </source>
</evidence>
<evidence type="ECO:0000256" key="6">
    <source>
        <dbReference type="ARBA" id="ARBA00023136"/>
    </source>
</evidence>
<dbReference type="InterPro" id="IPR006685">
    <property type="entry name" value="MscS_channel_2nd"/>
</dbReference>
<keyword evidence="7" id="KW-0813">Transport</keyword>
<dbReference type="InterPro" id="IPR049278">
    <property type="entry name" value="MS_channel_C"/>
</dbReference>
<evidence type="ECO:0000256" key="4">
    <source>
        <dbReference type="ARBA" id="ARBA00022692"/>
    </source>
</evidence>
<dbReference type="PATRIC" id="fig|1177179.3.peg.2520"/>
<dbReference type="EMBL" id="AMRJ01000022">
    <property type="protein sequence ID" value="EKF73581.1"/>
    <property type="molecule type" value="Genomic_DNA"/>
</dbReference>
<dbReference type="InterPro" id="IPR010920">
    <property type="entry name" value="LSM_dom_sf"/>
</dbReference>
<evidence type="ECO:0000256" key="3">
    <source>
        <dbReference type="ARBA" id="ARBA00022475"/>
    </source>
</evidence>
<feature type="domain" description="Mechanosensitive ion channel transmembrane helices 2/3" evidence="10">
    <location>
        <begin position="62"/>
        <end position="103"/>
    </location>
</feature>
<evidence type="ECO:0000313" key="12">
    <source>
        <dbReference type="Proteomes" id="UP000010164"/>
    </source>
</evidence>
<accession>L0W9F1</accession>
<comment type="caution">
    <text evidence="11">The sequence shown here is derived from an EMBL/GenBank/DDBJ whole genome shotgun (WGS) entry which is preliminary data.</text>
</comment>
<dbReference type="SUPFAM" id="SSF82861">
    <property type="entry name" value="Mechanosensitive channel protein MscS (YggB), transmembrane region"/>
    <property type="match status" value="1"/>
</dbReference>
<evidence type="ECO:0000259" key="10">
    <source>
        <dbReference type="Pfam" id="PF21088"/>
    </source>
</evidence>
<dbReference type="InterPro" id="IPR011014">
    <property type="entry name" value="MscS_channel_TM-2"/>
</dbReference>
<dbReference type="InterPro" id="IPR008910">
    <property type="entry name" value="MSC_TM_helix"/>
</dbReference>
<dbReference type="GO" id="GO:0005886">
    <property type="term" value="C:plasma membrane"/>
    <property type="evidence" value="ECO:0007669"/>
    <property type="project" value="UniProtKB-SubCell"/>
</dbReference>
<keyword evidence="7" id="KW-0406">Ion transport</keyword>
<dbReference type="GO" id="GO:0008381">
    <property type="term" value="F:mechanosensitive monoatomic ion channel activity"/>
    <property type="evidence" value="ECO:0007669"/>
    <property type="project" value="InterPro"/>
</dbReference>
<dbReference type="Pfam" id="PF21088">
    <property type="entry name" value="MS_channel_1st"/>
    <property type="match status" value="1"/>
</dbReference>
<proteinExistence type="inferred from homology"/>
<sequence length="272" mass="29807">MDQYLSQLQTFANENLMPYAWNIVAALVIFIVGKWIVGRLANWSSRMLDKRVDATVAKFLGNIIHIILFAFVVIAALDQLGVETTSLVAILGAAGLAVGLALKDSLGNFAAGVMLILFKPFRVGQYVEAGGTAGTVKEIRIFATIFGTPDNKVVTVPNGSIMSGNIVNYSEMPTRRVDMVFGVGYDADLSLVKKTLQDILANDERVLKDPAPTIVVGELADSSVNFLCRPWVNSADYWGVFWDTTETVKRRFDEAGISIPFPQMDVHLDKQD</sequence>
<dbReference type="InterPro" id="IPR011066">
    <property type="entry name" value="MscS_channel_C_sf"/>
</dbReference>
<comment type="subunit">
    <text evidence="7">Homoheptamer.</text>
</comment>
<dbReference type="Proteomes" id="UP000010164">
    <property type="component" value="Unassembled WGS sequence"/>
</dbReference>
<protein>
    <recommendedName>
        <fullName evidence="7">Small-conductance mechanosensitive channel</fullName>
    </recommendedName>
</protein>
<dbReference type="SUPFAM" id="SSF50182">
    <property type="entry name" value="Sm-like ribonucleoproteins"/>
    <property type="match status" value="1"/>
</dbReference>
<comment type="subcellular location">
    <subcellularLocation>
        <location evidence="7">Cell inner membrane</location>
        <topology evidence="7">Multi-pass membrane protein</topology>
    </subcellularLocation>
    <subcellularLocation>
        <location evidence="1">Cell membrane</location>
        <topology evidence="1">Multi-pass membrane protein</topology>
    </subcellularLocation>
</comment>
<comment type="caution">
    <text evidence="7">Lacks conserved residue(s) required for the propagation of feature annotation.</text>
</comment>
<feature type="domain" description="Mechanosensitive ion channel MscS C-terminal" evidence="9">
    <location>
        <begin position="177"/>
        <end position="259"/>
    </location>
</feature>
<dbReference type="PANTHER" id="PTHR30221">
    <property type="entry name" value="SMALL-CONDUCTANCE MECHANOSENSITIVE CHANNEL"/>
    <property type="match status" value="1"/>
</dbReference>
<dbReference type="Gene3D" id="2.30.30.60">
    <property type="match status" value="1"/>
</dbReference>
<dbReference type="AlphaFoldDB" id="L0W9F1"/>
<evidence type="ECO:0000313" key="11">
    <source>
        <dbReference type="EMBL" id="EKF73581.1"/>
    </source>
</evidence>
<keyword evidence="3" id="KW-1003">Cell membrane</keyword>
<dbReference type="Pfam" id="PF21082">
    <property type="entry name" value="MS_channel_3rd"/>
    <property type="match status" value="1"/>
</dbReference>
<organism evidence="11 12">
    <name type="scientific">Alcanivorax hongdengensis A-11-3</name>
    <dbReference type="NCBI Taxonomy" id="1177179"/>
    <lineage>
        <taxon>Bacteria</taxon>
        <taxon>Pseudomonadati</taxon>
        <taxon>Pseudomonadota</taxon>
        <taxon>Gammaproteobacteria</taxon>
        <taxon>Oceanospirillales</taxon>
        <taxon>Alcanivoracaceae</taxon>
        <taxon>Alcanivorax</taxon>
    </lineage>
</organism>
<dbReference type="PANTHER" id="PTHR30221:SF1">
    <property type="entry name" value="SMALL-CONDUCTANCE MECHANOSENSITIVE CHANNEL"/>
    <property type="match status" value="1"/>
</dbReference>
<dbReference type="InterPro" id="IPR023408">
    <property type="entry name" value="MscS_beta-dom_sf"/>
</dbReference>
<evidence type="ECO:0000256" key="5">
    <source>
        <dbReference type="ARBA" id="ARBA00022989"/>
    </source>
</evidence>
<keyword evidence="7" id="KW-0997">Cell inner membrane</keyword>
<dbReference type="SUPFAM" id="SSF82689">
    <property type="entry name" value="Mechanosensitive channel protein MscS (YggB), C-terminal domain"/>
    <property type="match status" value="1"/>
</dbReference>
<keyword evidence="4 7" id="KW-0812">Transmembrane</keyword>
<gene>
    <name evidence="11" type="ORF">A11A3_12675</name>
</gene>
<feature type="transmembrane region" description="Helical" evidence="7">
    <location>
        <begin position="89"/>
        <end position="118"/>
    </location>
</feature>
<keyword evidence="7" id="KW-0407">Ion channel</keyword>
<dbReference type="Gene3D" id="1.10.287.1260">
    <property type="match status" value="1"/>
</dbReference>
<dbReference type="InterPro" id="IPR045275">
    <property type="entry name" value="MscS_archaea/bacteria_type"/>
</dbReference>
<evidence type="ECO:0000256" key="7">
    <source>
        <dbReference type="RuleBase" id="RU369025"/>
    </source>
</evidence>
<dbReference type="STRING" id="1177179.A11A3_12675"/>
<feature type="transmembrane region" description="Helical" evidence="7">
    <location>
        <begin position="20"/>
        <end position="38"/>
    </location>
</feature>